<dbReference type="CDD" id="cd06141">
    <property type="entry name" value="WRN_exo"/>
    <property type="match status" value="1"/>
</dbReference>
<organism evidence="4 5">
    <name type="scientific">Serendipita vermifera MAFF 305830</name>
    <dbReference type="NCBI Taxonomy" id="933852"/>
    <lineage>
        <taxon>Eukaryota</taxon>
        <taxon>Fungi</taxon>
        <taxon>Dikarya</taxon>
        <taxon>Basidiomycota</taxon>
        <taxon>Agaricomycotina</taxon>
        <taxon>Agaricomycetes</taxon>
        <taxon>Sebacinales</taxon>
        <taxon>Serendipitaceae</taxon>
        <taxon>Serendipita</taxon>
    </lineage>
</organism>
<dbReference type="HOGENOM" id="CLU_049674_0_1_1"/>
<dbReference type="GO" id="GO:0005634">
    <property type="term" value="C:nucleus"/>
    <property type="evidence" value="ECO:0007669"/>
    <property type="project" value="TreeGrafter"/>
</dbReference>
<reference evidence="4 5" key="1">
    <citation type="submission" date="2014-04" db="EMBL/GenBank/DDBJ databases">
        <authorList>
            <consortium name="DOE Joint Genome Institute"/>
            <person name="Kuo A."/>
            <person name="Zuccaro A."/>
            <person name="Kohler A."/>
            <person name="Nagy L.G."/>
            <person name="Floudas D."/>
            <person name="Copeland A."/>
            <person name="Barry K.W."/>
            <person name="Cichocki N."/>
            <person name="Veneault-Fourrey C."/>
            <person name="LaButti K."/>
            <person name="Lindquist E.A."/>
            <person name="Lipzen A."/>
            <person name="Lundell T."/>
            <person name="Morin E."/>
            <person name="Murat C."/>
            <person name="Sun H."/>
            <person name="Tunlid A."/>
            <person name="Henrissat B."/>
            <person name="Grigoriev I.V."/>
            <person name="Hibbett D.S."/>
            <person name="Martin F."/>
            <person name="Nordberg H.P."/>
            <person name="Cantor M.N."/>
            <person name="Hua S.X."/>
        </authorList>
    </citation>
    <scope>NUCLEOTIDE SEQUENCE [LARGE SCALE GENOMIC DNA]</scope>
    <source>
        <strain evidence="4 5">MAFF 305830</strain>
    </source>
</reference>
<dbReference type="PANTHER" id="PTHR13620">
    <property type="entry name" value="3-5 EXONUCLEASE"/>
    <property type="match status" value="1"/>
</dbReference>
<dbReference type="AlphaFoldDB" id="A0A0C2WMR9"/>
<protein>
    <recommendedName>
        <fullName evidence="3">3'-5' exonuclease domain-containing protein</fullName>
    </recommendedName>
</protein>
<dbReference type="Pfam" id="PF01612">
    <property type="entry name" value="DNA_pol_A_exo1"/>
    <property type="match status" value="2"/>
</dbReference>
<keyword evidence="5" id="KW-1185">Reference proteome</keyword>
<evidence type="ECO:0000256" key="1">
    <source>
        <dbReference type="ARBA" id="ARBA00022722"/>
    </source>
</evidence>
<sequence length="235" mass="26289">MARSLHWELKQTHSPIGFDLEWRPNFIKGTPSNRVACVQLADHSNVIIVQISGMRTLPEMLVEVLQDKRLMKVGVGIAGDVKKLNKDWDVNVENVLDLSTLARECDPYWNEEDRRKAEARKALAAEQAKIGMLAAGPNKAEFMKDPMAAPNSEDLEPTVEQWTGPSIGLARLAARCLSVTLVKNKKTVTSNWERPLTPLQIEYAANDAAVAYDIYQMLNYKKSLNLISFLSPNDA</sequence>
<dbReference type="GO" id="GO:0005737">
    <property type="term" value="C:cytoplasm"/>
    <property type="evidence" value="ECO:0007669"/>
    <property type="project" value="TreeGrafter"/>
</dbReference>
<evidence type="ECO:0000313" key="4">
    <source>
        <dbReference type="EMBL" id="KIM27573.1"/>
    </source>
</evidence>
<name>A0A0C2WMR9_SERVB</name>
<reference evidence="5" key="2">
    <citation type="submission" date="2015-01" db="EMBL/GenBank/DDBJ databases">
        <title>Evolutionary Origins and Diversification of the Mycorrhizal Mutualists.</title>
        <authorList>
            <consortium name="DOE Joint Genome Institute"/>
            <consortium name="Mycorrhizal Genomics Consortium"/>
            <person name="Kohler A."/>
            <person name="Kuo A."/>
            <person name="Nagy L.G."/>
            <person name="Floudas D."/>
            <person name="Copeland A."/>
            <person name="Barry K.W."/>
            <person name="Cichocki N."/>
            <person name="Veneault-Fourrey C."/>
            <person name="LaButti K."/>
            <person name="Lindquist E.A."/>
            <person name="Lipzen A."/>
            <person name="Lundell T."/>
            <person name="Morin E."/>
            <person name="Murat C."/>
            <person name="Riley R."/>
            <person name="Ohm R."/>
            <person name="Sun H."/>
            <person name="Tunlid A."/>
            <person name="Henrissat B."/>
            <person name="Grigoriev I.V."/>
            <person name="Hibbett D.S."/>
            <person name="Martin F."/>
        </authorList>
    </citation>
    <scope>NUCLEOTIDE SEQUENCE [LARGE SCALE GENOMIC DNA]</scope>
    <source>
        <strain evidence="5">MAFF 305830</strain>
    </source>
</reference>
<dbReference type="GO" id="GO:0006139">
    <property type="term" value="P:nucleobase-containing compound metabolic process"/>
    <property type="evidence" value="ECO:0007669"/>
    <property type="project" value="InterPro"/>
</dbReference>
<feature type="domain" description="3'-5' exonuclease" evidence="3">
    <location>
        <begin position="11"/>
        <end position="102"/>
    </location>
</feature>
<feature type="domain" description="3'-5' exonuclease" evidence="3">
    <location>
        <begin position="167"/>
        <end position="219"/>
    </location>
</feature>
<gene>
    <name evidence="4" type="ORF">M408DRAFT_24497</name>
</gene>
<keyword evidence="1" id="KW-0540">Nuclease</keyword>
<dbReference type="PANTHER" id="PTHR13620:SF104">
    <property type="entry name" value="EXONUCLEASE 3'-5' DOMAIN-CONTAINING PROTEIN 2"/>
    <property type="match status" value="1"/>
</dbReference>
<keyword evidence="2" id="KW-0378">Hydrolase</keyword>
<dbReference type="SUPFAM" id="SSF53098">
    <property type="entry name" value="Ribonuclease H-like"/>
    <property type="match status" value="1"/>
</dbReference>
<dbReference type="InterPro" id="IPR012337">
    <property type="entry name" value="RNaseH-like_sf"/>
</dbReference>
<accession>A0A0C2WMR9</accession>
<dbReference type="STRING" id="933852.A0A0C2WMR9"/>
<evidence type="ECO:0000259" key="3">
    <source>
        <dbReference type="Pfam" id="PF01612"/>
    </source>
</evidence>
<dbReference type="OrthoDB" id="1920326at2759"/>
<dbReference type="GO" id="GO:0003676">
    <property type="term" value="F:nucleic acid binding"/>
    <property type="evidence" value="ECO:0007669"/>
    <property type="project" value="InterPro"/>
</dbReference>
<dbReference type="Proteomes" id="UP000054097">
    <property type="component" value="Unassembled WGS sequence"/>
</dbReference>
<dbReference type="Gene3D" id="3.30.420.10">
    <property type="entry name" value="Ribonuclease H-like superfamily/Ribonuclease H"/>
    <property type="match status" value="2"/>
</dbReference>
<evidence type="ECO:0000313" key="5">
    <source>
        <dbReference type="Proteomes" id="UP000054097"/>
    </source>
</evidence>
<dbReference type="GO" id="GO:0008408">
    <property type="term" value="F:3'-5' exonuclease activity"/>
    <property type="evidence" value="ECO:0007669"/>
    <property type="project" value="InterPro"/>
</dbReference>
<dbReference type="InterPro" id="IPR036397">
    <property type="entry name" value="RNaseH_sf"/>
</dbReference>
<dbReference type="EMBL" id="KN824298">
    <property type="protein sequence ID" value="KIM27573.1"/>
    <property type="molecule type" value="Genomic_DNA"/>
</dbReference>
<proteinExistence type="predicted"/>
<dbReference type="InterPro" id="IPR002562">
    <property type="entry name" value="3'-5'_exonuclease_dom"/>
</dbReference>
<evidence type="ECO:0000256" key="2">
    <source>
        <dbReference type="ARBA" id="ARBA00022801"/>
    </source>
</evidence>
<dbReference type="InterPro" id="IPR051132">
    <property type="entry name" value="3-5_Exonuclease_domain"/>
</dbReference>